<dbReference type="GO" id="GO:0035965">
    <property type="term" value="P:cardiolipin acyl-chain remodeling"/>
    <property type="evidence" value="ECO:0007669"/>
    <property type="project" value="TreeGrafter"/>
</dbReference>
<dbReference type="Pfam" id="PF12796">
    <property type="entry name" value="Ank_2"/>
    <property type="match status" value="2"/>
</dbReference>
<dbReference type="PANTHER" id="PTHR24139:SF34">
    <property type="entry name" value="85_88 KDA CALCIUM-INDEPENDENT PHOSPHOLIPASE A2"/>
    <property type="match status" value="1"/>
</dbReference>
<dbReference type="EC" id="3.1.1.4" evidence="1"/>
<dbReference type="InterPro" id="IPR036770">
    <property type="entry name" value="Ankyrin_rpt-contain_sf"/>
</dbReference>
<feature type="non-terminal residue" evidence="10">
    <location>
        <position position="1"/>
    </location>
</feature>
<sequence>MQFLGRLVSSISSVAQAFGSPYRVKEVPAAEYAASSRLREEGRVGLYRSSLARSWDCVLVNPQSPLVAFRLFQLDNEADALVRFEHFAGHLRPFYESSHQPLSLEVLQQLSDCFRNHPSWSPAHVAVEIGLHETFRHNRVLSCVNSIDSEDGCTPLHLVCRKGDVACLQELLECHARVDITDRNGETVFHYAVRGSNPQIIELLGRRIPAVSLNHLNHEGLTPLHLACQLGKDDMVWSLLKCRASCNAVGTLGYPIHAALKYSQKGCAQAILEVDASQVHSRDPRHQATPLHWAKKAEMTQLLLKYGSEVNSTSRTADMALHIAVKRGRFDCAMVLLAHGANTNAKGQDGNTPLHLAMKHDHLDMIKAIVVFGGDVEIPNDFGETPGLLAARSSKGVNRKVLLDLLQTVGTERCHPPNPDSQSLAPSDASFFLEGPPSTRSSFNSLEYKDLLYISATLGQFFKALDVVDSPREGRRNCDRLLCLDGGGIRGLVLIQLLLAIEKAAGRPIREIFDWIAGTSTGGILALAIVHGKSMDYMRCLYFRMKDMVFQGPRPYESEPLDEFLKKEFGENTKMTDVLKPKVMVTGTLCDRQPAELHLFRNYPVPETKISTEYKTTASFKPLTRPEDQLVWRAARCSGAAPTYFRPIGRFLDGGLLANNPTLDAMAEIHEYNKTLIKKGQRQKVRKLGLVVSLGTGKPPQVPVSSVDVFRPSSPWELAKTVLGARELGKMVVDCCTDADGPAVDRARAWCEMTDIPYFRLSPQLHTDVMLDEVNDTVLVNALWDTQLYIYQQREQFERLVQDLCQ</sequence>
<comment type="catalytic activity">
    <reaction evidence="6">
        <text>a 1,2-diacyl-sn-glycero-3-phosphocholine + H2O = a 1-acyl-sn-glycero-3-phosphocholine + a fatty acid + H(+)</text>
        <dbReference type="Rhea" id="RHEA:15801"/>
        <dbReference type="ChEBI" id="CHEBI:15377"/>
        <dbReference type="ChEBI" id="CHEBI:15378"/>
        <dbReference type="ChEBI" id="CHEBI:28868"/>
        <dbReference type="ChEBI" id="CHEBI:57643"/>
        <dbReference type="ChEBI" id="CHEBI:58168"/>
        <dbReference type="EC" id="3.1.1.4"/>
    </reaction>
    <physiologicalReaction direction="left-to-right" evidence="6">
        <dbReference type="Rhea" id="RHEA:15802"/>
    </physiologicalReaction>
</comment>
<keyword evidence="3 8" id="KW-0378">Hydrolase</keyword>
<keyword evidence="11" id="KW-1185">Reference proteome</keyword>
<dbReference type="InterPro" id="IPR016035">
    <property type="entry name" value="Acyl_Trfase/lysoPLipase"/>
</dbReference>
<dbReference type="CDD" id="cd07212">
    <property type="entry name" value="Pat_PNPLA9"/>
    <property type="match status" value="1"/>
</dbReference>
<dbReference type="PANTHER" id="PTHR24139">
    <property type="entry name" value="CALCIUM-INDEPENDENT PHOSPHOLIPASE A2"/>
    <property type="match status" value="1"/>
</dbReference>
<dbReference type="InterPro" id="IPR047148">
    <property type="entry name" value="PLPL9"/>
</dbReference>
<evidence type="ECO:0000256" key="8">
    <source>
        <dbReference type="PROSITE-ProRule" id="PRU01161"/>
    </source>
</evidence>
<evidence type="ECO:0000256" key="5">
    <source>
        <dbReference type="ARBA" id="ARBA00023098"/>
    </source>
</evidence>
<evidence type="ECO:0000313" key="11">
    <source>
        <dbReference type="Proteomes" id="UP000537522"/>
    </source>
</evidence>
<feature type="short sequence motif" description="DGA/G" evidence="8">
    <location>
        <begin position="653"/>
        <end position="655"/>
    </location>
</feature>
<gene>
    <name evidence="10" type="primary">Pla2g6</name>
    <name evidence="10" type="ORF">CHATOR_R01601</name>
</gene>
<dbReference type="GO" id="GO:0005739">
    <property type="term" value="C:mitochondrion"/>
    <property type="evidence" value="ECO:0007669"/>
    <property type="project" value="TreeGrafter"/>
</dbReference>
<reference evidence="10 11" key="1">
    <citation type="submission" date="2019-09" db="EMBL/GenBank/DDBJ databases">
        <title>Bird 10,000 Genomes (B10K) Project - Family phase.</title>
        <authorList>
            <person name="Zhang G."/>
        </authorList>
    </citation>
    <scope>NUCLEOTIDE SEQUENCE [LARGE SCALE GENOMIC DNA]</scope>
    <source>
        <strain evidence="10">B10K-DU-011-36</strain>
        <tissue evidence="10">Muscle</tissue>
    </source>
</reference>
<proteinExistence type="predicted"/>
<dbReference type="SUPFAM" id="SSF52151">
    <property type="entry name" value="FabD/lysophospholipase-like"/>
    <property type="match status" value="1"/>
</dbReference>
<feature type="repeat" description="ANK" evidence="7">
    <location>
        <begin position="349"/>
        <end position="381"/>
    </location>
</feature>
<dbReference type="Gene3D" id="3.40.1090.10">
    <property type="entry name" value="Cytosolic phospholipase A2 catalytic domain"/>
    <property type="match status" value="1"/>
</dbReference>
<evidence type="ECO:0000256" key="4">
    <source>
        <dbReference type="ARBA" id="ARBA00023043"/>
    </source>
</evidence>
<dbReference type="PRINTS" id="PR01415">
    <property type="entry name" value="ANKYRIN"/>
</dbReference>
<evidence type="ECO:0000313" key="10">
    <source>
        <dbReference type="EMBL" id="NXK49999.1"/>
    </source>
</evidence>
<dbReference type="PROSITE" id="PS50297">
    <property type="entry name" value="ANK_REP_REGION"/>
    <property type="match status" value="4"/>
</dbReference>
<dbReference type="AlphaFoldDB" id="A0A7L0K1H3"/>
<evidence type="ECO:0000259" key="9">
    <source>
        <dbReference type="PROSITE" id="PS51635"/>
    </source>
</evidence>
<keyword evidence="8" id="KW-0442">Lipid degradation</keyword>
<evidence type="ECO:0000256" key="3">
    <source>
        <dbReference type="ARBA" id="ARBA00022801"/>
    </source>
</evidence>
<dbReference type="InterPro" id="IPR002110">
    <property type="entry name" value="Ankyrin_rpt"/>
</dbReference>
<dbReference type="GO" id="GO:2000304">
    <property type="term" value="P:positive regulation of ceramide biosynthetic process"/>
    <property type="evidence" value="ECO:0007669"/>
    <property type="project" value="TreeGrafter"/>
</dbReference>
<feature type="repeat" description="ANK" evidence="7">
    <location>
        <begin position="151"/>
        <end position="183"/>
    </location>
</feature>
<keyword evidence="2" id="KW-0677">Repeat</keyword>
<dbReference type="SMART" id="SM00248">
    <property type="entry name" value="ANK"/>
    <property type="match status" value="6"/>
</dbReference>
<feature type="short sequence motif" description="GXGXXG" evidence="8">
    <location>
        <begin position="486"/>
        <end position="491"/>
    </location>
</feature>
<keyword evidence="5 8" id="KW-0443">Lipid metabolism</keyword>
<dbReference type="InterPro" id="IPR002641">
    <property type="entry name" value="PNPLA_dom"/>
</dbReference>
<feature type="repeat" description="ANK" evidence="7">
    <location>
        <begin position="219"/>
        <end position="251"/>
    </location>
</feature>
<feature type="repeat" description="ANK" evidence="7">
    <location>
        <begin position="316"/>
        <end position="348"/>
    </location>
</feature>
<dbReference type="FunFam" id="1.25.40.20:FF:000338">
    <property type="entry name" value="85/88 kDa calcium-independent phospholipase A2"/>
    <property type="match status" value="1"/>
</dbReference>
<feature type="active site" description="Proton acceptor" evidence="8">
    <location>
        <position position="653"/>
    </location>
</feature>
<evidence type="ECO:0000256" key="6">
    <source>
        <dbReference type="ARBA" id="ARBA00023422"/>
    </source>
</evidence>
<dbReference type="Gene3D" id="1.25.40.20">
    <property type="entry name" value="Ankyrin repeat-containing domain"/>
    <property type="match status" value="2"/>
</dbReference>
<feature type="domain" description="PNPLA" evidence="9">
    <location>
        <begin position="482"/>
        <end position="666"/>
    </location>
</feature>
<dbReference type="Proteomes" id="UP000537522">
    <property type="component" value="Unassembled WGS sequence"/>
</dbReference>
<feature type="active site" description="Nucleophile" evidence="8">
    <location>
        <position position="520"/>
    </location>
</feature>
<dbReference type="Pfam" id="PF01734">
    <property type="entry name" value="Patatin"/>
    <property type="match status" value="1"/>
</dbReference>
<dbReference type="GO" id="GO:0052816">
    <property type="term" value="F:long-chain fatty acyl-CoA hydrolase activity"/>
    <property type="evidence" value="ECO:0007669"/>
    <property type="project" value="TreeGrafter"/>
</dbReference>
<dbReference type="PROSITE" id="PS51635">
    <property type="entry name" value="PNPLA"/>
    <property type="match status" value="1"/>
</dbReference>
<accession>A0A7L0K1H3</accession>
<evidence type="ECO:0000256" key="2">
    <source>
        <dbReference type="ARBA" id="ARBA00022737"/>
    </source>
</evidence>
<dbReference type="SUPFAM" id="SSF48403">
    <property type="entry name" value="Ankyrin repeat"/>
    <property type="match status" value="1"/>
</dbReference>
<evidence type="ECO:0000256" key="1">
    <source>
        <dbReference type="ARBA" id="ARBA00013278"/>
    </source>
</evidence>
<comment type="caution">
    <text evidence="10">The sequence shown here is derived from an EMBL/GenBank/DDBJ whole genome shotgun (WGS) entry which is preliminary data.</text>
</comment>
<dbReference type="GO" id="GO:0016042">
    <property type="term" value="P:lipid catabolic process"/>
    <property type="evidence" value="ECO:0007669"/>
    <property type="project" value="UniProtKB-UniRule"/>
</dbReference>
<dbReference type="PROSITE" id="PS50088">
    <property type="entry name" value="ANK_REPEAT"/>
    <property type="match status" value="4"/>
</dbReference>
<keyword evidence="4 7" id="KW-0040">ANK repeat</keyword>
<name>A0A7L0K1H3_CHATO</name>
<feature type="short sequence motif" description="GXSXG" evidence="8">
    <location>
        <begin position="518"/>
        <end position="522"/>
    </location>
</feature>
<organism evidence="10 11">
    <name type="scientific">Chauna torquata</name>
    <name type="common">Southern screamer</name>
    <dbReference type="NCBI Taxonomy" id="30388"/>
    <lineage>
        <taxon>Eukaryota</taxon>
        <taxon>Metazoa</taxon>
        <taxon>Chordata</taxon>
        <taxon>Craniata</taxon>
        <taxon>Vertebrata</taxon>
        <taxon>Euteleostomi</taxon>
        <taxon>Archelosauria</taxon>
        <taxon>Archosauria</taxon>
        <taxon>Dinosauria</taxon>
        <taxon>Saurischia</taxon>
        <taxon>Theropoda</taxon>
        <taxon>Coelurosauria</taxon>
        <taxon>Aves</taxon>
        <taxon>Neognathae</taxon>
        <taxon>Galloanserae</taxon>
        <taxon>Anseriformes</taxon>
        <taxon>Anhimidae</taxon>
        <taxon>Chauna</taxon>
    </lineage>
</organism>
<dbReference type="GO" id="GO:0047499">
    <property type="term" value="F:calcium-independent phospholipase A2 activity"/>
    <property type="evidence" value="ECO:0007669"/>
    <property type="project" value="InterPro"/>
</dbReference>
<dbReference type="EMBL" id="VXAL01009521">
    <property type="protein sequence ID" value="NXK49999.1"/>
    <property type="molecule type" value="Genomic_DNA"/>
</dbReference>
<evidence type="ECO:0000256" key="7">
    <source>
        <dbReference type="PROSITE-ProRule" id="PRU00023"/>
    </source>
</evidence>
<protein>
    <recommendedName>
        <fullName evidence="1">phospholipase A2</fullName>
        <ecNumber evidence="1">3.1.1.4</ecNumber>
    </recommendedName>
</protein>
<feature type="non-terminal residue" evidence="10">
    <location>
        <position position="806"/>
    </location>
</feature>